<feature type="chain" id="PRO_5002665427" evidence="1">
    <location>
        <begin position="20"/>
        <end position="169"/>
    </location>
</feature>
<dbReference type="AlphaFoldDB" id="A4BW02"/>
<accession>A4BW02</accession>
<dbReference type="EC" id="2.6.1.42" evidence="2"/>
<dbReference type="OrthoDB" id="129527at2"/>
<proteinExistence type="predicted"/>
<dbReference type="GO" id="GO:0004084">
    <property type="term" value="F:branched-chain-amino-acid transaminase activity"/>
    <property type="evidence" value="ECO:0007669"/>
    <property type="project" value="UniProtKB-EC"/>
</dbReference>
<organism evidence="2 3">
    <name type="scientific">Polaribacter irgensii 23-P</name>
    <dbReference type="NCBI Taxonomy" id="313594"/>
    <lineage>
        <taxon>Bacteria</taxon>
        <taxon>Pseudomonadati</taxon>
        <taxon>Bacteroidota</taxon>
        <taxon>Flavobacteriia</taxon>
        <taxon>Flavobacteriales</taxon>
        <taxon>Flavobacteriaceae</taxon>
    </lineage>
</organism>
<reference evidence="2 3" key="1">
    <citation type="submission" date="2006-02" db="EMBL/GenBank/DDBJ databases">
        <authorList>
            <person name="Murray A."/>
            <person name="Staley J."/>
            <person name="Ferriera S."/>
            <person name="Johnson J."/>
            <person name="Kravitz S."/>
            <person name="Halpern A."/>
            <person name="Remington K."/>
            <person name="Beeson K."/>
            <person name="Tran B."/>
            <person name="Rogers Y.-H."/>
            <person name="Friedman R."/>
            <person name="Venter J.C."/>
        </authorList>
    </citation>
    <scope>NUCLEOTIDE SEQUENCE [LARGE SCALE GENOMIC DNA]</scope>
    <source>
        <strain evidence="2 3">23-P</strain>
    </source>
</reference>
<comment type="caution">
    <text evidence="2">The sequence shown here is derived from an EMBL/GenBank/DDBJ whole genome shotgun (WGS) entry which is preliminary data.</text>
</comment>
<name>A4BW02_9FLAO</name>
<gene>
    <name evidence="2" type="ORF">PI23P_01577</name>
</gene>
<evidence type="ECO:0000313" key="2">
    <source>
        <dbReference type="EMBL" id="EAR13143.1"/>
    </source>
</evidence>
<dbReference type="HOGENOM" id="CLU_133122_0_0_10"/>
<dbReference type="InterPro" id="IPR032577">
    <property type="entry name" value="DUF4920"/>
</dbReference>
<dbReference type="PROSITE" id="PS51257">
    <property type="entry name" value="PROKAR_LIPOPROTEIN"/>
    <property type="match status" value="1"/>
</dbReference>
<keyword evidence="2" id="KW-0808">Transferase</keyword>
<feature type="signal peptide" evidence="1">
    <location>
        <begin position="1"/>
        <end position="19"/>
    </location>
</feature>
<dbReference type="Proteomes" id="UP000003053">
    <property type="component" value="Unassembled WGS sequence"/>
</dbReference>
<dbReference type="eggNOG" id="ENOG5031D3D">
    <property type="taxonomic scope" value="Bacteria"/>
</dbReference>
<keyword evidence="3" id="KW-1185">Reference proteome</keyword>
<evidence type="ECO:0000256" key="1">
    <source>
        <dbReference type="SAM" id="SignalP"/>
    </source>
</evidence>
<dbReference type="EMBL" id="AAOG01000001">
    <property type="protein sequence ID" value="EAR13143.1"/>
    <property type="molecule type" value="Genomic_DNA"/>
</dbReference>
<dbReference type="Pfam" id="PF16267">
    <property type="entry name" value="DUF4920"/>
    <property type="match status" value="1"/>
</dbReference>
<keyword evidence="2" id="KW-0032">Aminotransferase</keyword>
<keyword evidence="1" id="KW-0732">Signal</keyword>
<dbReference type="STRING" id="313594.PI23P_01577"/>
<evidence type="ECO:0000313" key="3">
    <source>
        <dbReference type="Proteomes" id="UP000003053"/>
    </source>
</evidence>
<dbReference type="RefSeq" id="WP_004568936.1">
    <property type="nucleotide sequence ID" value="NZ_CH724148.1"/>
</dbReference>
<sequence length="169" mass="18815">MKLVIGYCLVLLFSLSACKQNKKESITIPPSSNQLKFASFGEKITEDNAMSSTEMFAKFENMHFGDTALVKFSSTIKALCTKKGCWMKLPLGATAETMVRFKDYGFFLPLDATGEKVIVSGKAFLKITSVDELRHYAEDAGKSEEEISKIIRVRKEFSFEASGVLLNVK</sequence>
<protein>
    <submittedName>
        <fullName evidence="2">Branched-chain amino acid aminotransferase</fullName>
        <ecNumber evidence="2">2.6.1.42</ecNumber>
    </submittedName>
</protein>